<evidence type="ECO:0000256" key="1">
    <source>
        <dbReference type="SAM" id="MobiDB-lite"/>
    </source>
</evidence>
<proteinExistence type="predicted"/>
<dbReference type="EMBL" id="JAUIQD010000007">
    <property type="protein sequence ID" value="KAK3343950.1"/>
    <property type="molecule type" value="Genomic_DNA"/>
</dbReference>
<feature type="compositionally biased region" description="Basic and acidic residues" evidence="1">
    <location>
        <begin position="1"/>
        <end position="12"/>
    </location>
</feature>
<gene>
    <name evidence="2" type="ORF">B0T25DRAFT_555675</name>
</gene>
<reference evidence="2" key="1">
    <citation type="journal article" date="2023" name="Mol. Phylogenet. Evol.">
        <title>Genome-scale phylogeny and comparative genomics of the fungal order Sordariales.</title>
        <authorList>
            <person name="Hensen N."/>
            <person name="Bonometti L."/>
            <person name="Westerberg I."/>
            <person name="Brannstrom I.O."/>
            <person name="Guillou S."/>
            <person name="Cros-Aarteil S."/>
            <person name="Calhoun S."/>
            <person name="Haridas S."/>
            <person name="Kuo A."/>
            <person name="Mondo S."/>
            <person name="Pangilinan J."/>
            <person name="Riley R."/>
            <person name="LaButti K."/>
            <person name="Andreopoulos B."/>
            <person name="Lipzen A."/>
            <person name="Chen C."/>
            <person name="Yan M."/>
            <person name="Daum C."/>
            <person name="Ng V."/>
            <person name="Clum A."/>
            <person name="Steindorff A."/>
            <person name="Ohm R.A."/>
            <person name="Martin F."/>
            <person name="Silar P."/>
            <person name="Natvig D.O."/>
            <person name="Lalanne C."/>
            <person name="Gautier V."/>
            <person name="Ament-Velasquez S.L."/>
            <person name="Kruys A."/>
            <person name="Hutchinson M.I."/>
            <person name="Powell A.J."/>
            <person name="Barry K."/>
            <person name="Miller A.N."/>
            <person name="Grigoriev I.V."/>
            <person name="Debuchy R."/>
            <person name="Gladieux P."/>
            <person name="Hiltunen Thoren M."/>
            <person name="Johannesson H."/>
        </authorList>
    </citation>
    <scope>NUCLEOTIDE SEQUENCE</scope>
    <source>
        <strain evidence="2">CBS 955.72</strain>
    </source>
</reference>
<sequence>MGEGFEREPALHRDRHHGPSTMVLDVRPGDKVLTGPRRIPSLLMFSCLLSLAAALPSSASWLMARGLKPCLDWFPKVCSAQIPASLSRSPRWDVAHSARAHTHGQGALTQVSYRPVNLGRSHQQGLGWCNMLLCDWLPALSVAPQNGCPSRACWGAGGSTATGNGLNPTDCSTEYPALGMYLIPSPTLVPRYTFRCPAPLIRYLRVYPA</sequence>
<reference evidence="2" key="2">
    <citation type="submission" date="2023-06" db="EMBL/GenBank/DDBJ databases">
        <authorList>
            <consortium name="Lawrence Berkeley National Laboratory"/>
            <person name="Haridas S."/>
            <person name="Hensen N."/>
            <person name="Bonometti L."/>
            <person name="Westerberg I."/>
            <person name="Brannstrom I.O."/>
            <person name="Guillou S."/>
            <person name="Cros-Aarteil S."/>
            <person name="Calhoun S."/>
            <person name="Kuo A."/>
            <person name="Mondo S."/>
            <person name="Pangilinan J."/>
            <person name="Riley R."/>
            <person name="Labutti K."/>
            <person name="Andreopoulos B."/>
            <person name="Lipzen A."/>
            <person name="Chen C."/>
            <person name="Yanf M."/>
            <person name="Daum C."/>
            <person name="Ng V."/>
            <person name="Clum A."/>
            <person name="Steindorff A."/>
            <person name="Ohm R."/>
            <person name="Martin F."/>
            <person name="Silar P."/>
            <person name="Natvig D."/>
            <person name="Lalanne C."/>
            <person name="Gautier V."/>
            <person name="Ament-Velasquez S.L."/>
            <person name="Kruys A."/>
            <person name="Hutchinson M.I."/>
            <person name="Powell A.J."/>
            <person name="Barry K."/>
            <person name="Miller A.N."/>
            <person name="Grigoriev I.V."/>
            <person name="Debuchy R."/>
            <person name="Gladieux P."/>
            <person name="Thoren M.H."/>
            <person name="Johannesson H."/>
        </authorList>
    </citation>
    <scope>NUCLEOTIDE SEQUENCE</scope>
    <source>
        <strain evidence="2">CBS 955.72</strain>
    </source>
</reference>
<evidence type="ECO:0000313" key="3">
    <source>
        <dbReference type="Proteomes" id="UP001275084"/>
    </source>
</evidence>
<accession>A0AAJ0M9L3</accession>
<name>A0AAJ0M9L3_9PEZI</name>
<dbReference type="Proteomes" id="UP001275084">
    <property type="component" value="Unassembled WGS sequence"/>
</dbReference>
<dbReference type="AlphaFoldDB" id="A0AAJ0M9L3"/>
<comment type="caution">
    <text evidence="2">The sequence shown here is derived from an EMBL/GenBank/DDBJ whole genome shotgun (WGS) entry which is preliminary data.</text>
</comment>
<protein>
    <submittedName>
        <fullName evidence="2">Uncharacterized protein</fullName>
    </submittedName>
</protein>
<feature type="region of interest" description="Disordered" evidence="1">
    <location>
        <begin position="1"/>
        <end position="23"/>
    </location>
</feature>
<keyword evidence="3" id="KW-1185">Reference proteome</keyword>
<organism evidence="2 3">
    <name type="scientific">Lasiosphaeria hispida</name>
    <dbReference type="NCBI Taxonomy" id="260671"/>
    <lineage>
        <taxon>Eukaryota</taxon>
        <taxon>Fungi</taxon>
        <taxon>Dikarya</taxon>
        <taxon>Ascomycota</taxon>
        <taxon>Pezizomycotina</taxon>
        <taxon>Sordariomycetes</taxon>
        <taxon>Sordariomycetidae</taxon>
        <taxon>Sordariales</taxon>
        <taxon>Lasiosphaeriaceae</taxon>
        <taxon>Lasiosphaeria</taxon>
    </lineage>
</organism>
<evidence type="ECO:0000313" key="2">
    <source>
        <dbReference type="EMBL" id="KAK3343950.1"/>
    </source>
</evidence>